<dbReference type="Gene3D" id="3.40.50.1110">
    <property type="entry name" value="SGNH hydrolase"/>
    <property type="match status" value="1"/>
</dbReference>
<gene>
    <name evidence="11" type="ORF">NGB36_04320</name>
</gene>
<dbReference type="InterPro" id="IPR036514">
    <property type="entry name" value="SGNH_hydro_sf"/>
</dbReference>
<dbReference type="SUPFAM" id="SSF52266">
    <property type="entry name" value="SGNH hydrolase"/>
    <property type="match status" value="1"/>
</dbReference>
<name>A0ABT1PQ93_9ACTN</name>
<reference evidence="11" key="1">
    <citation type="submission" date="2022-06" db="EMBL/GenBank/DDBJ databases">
        <title>Draft genome sequence of Streptomyces sp. RB6PN25 isolated from peat swamp forest in Thailand.</title>
        <authorList>
            <person name="Duangmal K."/>
            <person name="Klaysubun C."/>
        </authorList>
    </citation>
    <scope>NUCLEOTIDE SEQUENCE</scope>
    <source>
        <strain evidence="11">RB6PN25</strain>
    </source>
</reference>
<keyword evidence="7" id="KW-0012">Acyltransferase</keyword>
<dbReference type="CDD" id="cd01840">
    <property type="entry name" value="SGNH_hydrolase_yrhL_like"/>
    <property type="match status" value="1"/>
</dbReference>
<dbReference type="InterPro" id="IPR050879">
    <property type="entry name" value="Acyltransferase_3"/>
</dbReference>
<comment type="caution">
    <text evidence="11">The sequence shown here is derived from an EMBL/GenBank/DDBJ whole genome shotgun (WGS) entry which is preliminary data.</text>
</comment>
<organism evidence="11 12">
    <name type="scientific">Streptomyces humicola</name>
    <dbReference type="NCBI Taxonomy" id="2953240"/>
    <lineage>
        <taxon>Bacteria</taxon>
        <taxon>Bacillati</taxon>
        <taxon>Actinomycetota</taxon>
        <taxon>Actinomycetes</taxon>
        <taxon>Kitasatosporales</taxon>
        <taxon>Streptomycetaceae</taxon>
        <taxon>Streptomyces</taxon>
    </lineage>
</organism>
<evidence type="ECO:0000313" key="11">
    <source>
        <dbReference type="EMBL" id="MCQ4079836.1"/>
    </source>
</evidence>
<evidence type="ECO:0000256" key="7">
    <source>
        <dbReference type="ARBA" id="ARBA00023315"/>
    </source>
</evidence>
<evidence type="ECO:0000256" key="9">
    <source>
        <dbReference type="SAM" id="Phobius"/>
    </source>
</evidence>
<dbReference type="PANTHER" id="PTHR23028:SF53">
    <property type="entry name" value="ACYL_TRANSF_3 DOMAIN-CONTAINING PROTEIN"/>
    <property type="match status" value="1"/>
</dbReference>
<keyword evidence="4 9" id="KW-0812">Transmembrane</keyword>
<dbReference type="Pfam" id="PF01757">
    <property type="entry name" value="Acyl_transf_3"/>
    <property type="match status" value="1"/>
</dbReference>
<feature type="compositionally biased region" description="Basic and acidic residues" evidence="8">
    <location>
        <begin position="454"/>
        <end position="470"/>
    </location>
</feature>
<feature type="transmembrane region" description="Helical" evidence="9">
    <location>
        <begin position="91"/>
        <end position="110"/>
    </location>
</feature>
<feature type="transmembrane region" description="Helical" evidence="9">
    <location>
        <begin position="49"/>
        <end position="70"/>
    </location>
</feature>
<feature type="transmembrane region" description="Helical" evidence="9">
    <location>
        <begin position="273"/>
        <end position="295"/>
    </location>
</feature>
<keyword evidence="2" id="KW-1003">Cell membrane</keyword>
<dbReference type="PANTHER" id="PTHR23028">
    <property type="entry name" value="ACETYLTRANSFERASE"/>
    <property type="match status" value="1"/>
</dbReference>
<keyword evidence="6 9" id="KW-0472">Membrane</keyword>
<feature type="transmembrane region" description="Helical" evidence="9">
    <location>
        <begin position="251"/>
        <end position="267"/>
    </location>
</feature>
<feature type="transmembrane region" description="Helical" evidence="9">
    <location>
        <begin position="161"/>
        <end position="177"/>
    </location>
</feature>
<accession>A0ABT1PQ93</accession>
<evidence type="ECO:0000256" key="8">
    <source>
        <dbReference type="SAM" id="MobiDB-lite"/>
    </source>
</evidence>
<evidence type="ECO:0000256" key="6">
    <source>
        <dbReference type="ARBA" id="ARBA00023136"/>
    </source>
</evidence>
<evidence type="ECO:0000259" key="10">
    <source>
        <dbReference type="Pfam" id="PF01757"/>
    </source>
</evidence>
<keyword evidence="5 9" id="KW-1133">Transmembrane helix</keyword>
<dbReference type="InterPro" id="IPR002656">
    <property type="entry name" value="Acyl_transf_3_dom"/>
</dbReference>
<keyword evidence="12" id="KW-1185">Reference proteome</keyword>
<dbReference type="RefSeq" id="WP_255918699.1">
    <property type="nucleotide sequence ID" value="NZ_JANFNG010000002.1"/>
</dbReference>
<sequence length="635" mass="66743">MSIESLQPAPEPAPEPVEAARVRGLDGLRAPAVASVVVYHLGAPWLPGGFLGVDLFFVISGYLITSLLTAECRRSGRFRMRAFWVRRARRLLPALWAMLTAAACAATLTGGDAWAGLRGNAVAALTYSSNWWQIAQHDTYFAQFGAKPVLQHLWSLAVEEQFYLLWPLLLWVVMAAVRRQRHQAVCAAALAAVSFTAMGLLYTPDADPSRVYYGTDTHGGALLLGAAAALLLPLGRAATLRGTDRLRTMDLLGAAGLVVLACAAALFDGTGAVAFRGGLVVACLASVALTVAAAGPGLLGRALSWGPLVWVGRRSYGIYLWHWPVIATLANTLPDAATTAPVRIAALAVTAVLATASYRWLEEPVIRLGMRGYLRVLRARHRALAAVRPRQAHAVALTGVGVVGVALVGVARAPSDSGLQAQIEAGARAAAAAGGAPHGEGAPPRGAAPVTTDMHPRAADDPDEQDRPDQDDASATFDGKDITAVGDSVMLASAGALEKQFPGAEVDAEVGRQMAAAPGLLGQLLAQGRLRRTVVIGLGANGPFPDSVLDRIVRIAGPARTVAFVNVHLPRPWQNEVNAALARAARTHPTVLVVDWNGTVAGRDDQLWSDHTHPRPSGAALYAGAVDSALRARQR</sequence>
<feature type="transmembrane region" description="Helical" evidence="9">
    <location>
        <begin position="184"/>
        <end position="202"/>
    </location>
</feature>
<evidence type="ECO:0000256" key="1">
    <source>
        <dbReference type="ARBA" id="ARBA00004651"/>
    </source>
</evidence>
<evidence type="ECO:0000313" key="12">
    <source>
        <dbReference type="Proteomes" id="UP001057702"/>
    </source>
</evidence>
<evidence type="ECO:0000256" key="5">
    <source>
        <dbReference type="ARBA" id="ARBA00022989"/>
    </source>
</evidence>
<evidence type="ECO:0000256" key="3">
    <source>
        <dbReference type="ARBA" id="ARBA00022679"/>
    </source>
</evidence>
<dbReference type="Proteomes" id="UP001057702">
    <property type="component" value="Unassembled WGS sequence"/>
</dbReference>
<feature type="region of interest" description="Disordered" evidence="8">
    <location>
        <begin position="430"/>
        <end position="479"/>
    </location>
</feature>
<protein>
    <submittedName>
        <fullName evidence="11">Acetyltransferase</fullName>
    </submittedName>
</protein>
<evidence type="ECO:0000256" key="4">
    <source>
        <dbReference type="ARBA" id="ARBA00022692"/>
    </source>
</evidence>
<dbReference type="EMBL" id="JANFNG010000002">
    <property type="protein sequence ID" value="MCQ4079836.1"/>
    <property type="molecule type" value="Genomic_DNA"/>
</dbReference>
<feature type="compositionally biased region" description="Low complexity" evidence="8">
    <location>
        <begin position="430"/>
        <end position="449"/>
    </location>
</feature>
<proteinExistence type="predicted"/>
<keyword evidence="3" id="KW-0808">Transferase</keyword>
<comment type="subcellular location">
    <subcellularLocation>
        <location evidence="1">Cell membrane</location>
        <topology evidence="1">Multi-pass membrane protein</topology>
    </subcellularLocation>
</comment>
<feature type="domain" description="Acyltransferase 3" evidence="10">
    <location>
        <begin position="23"/>
        <end position="356"/>
    </location>
</feature>
<feature type="transmembrane region" description="Helical" evidence="9">
    <location>
        <begin position="392"/>
        <end position="411"/>
    </location>
</feature>
<feature type="transmembrane region" description="Helical" evidence="9">
    <location>
        <begin position="222"/>
        <end position="239"/>
    </location>
</feature>
<evidence type="ECO:0000256" key="2">
    <source>
        <dbReference type="ARBA" id="ARBA00022475"/>
    </source>
</evidence>